<proteinExistence type="predicted"/>
<dbReference type="InterPro" id="IPR027597">
    <property type="entry name" value="HprK-rel_B"/>
</dbReference>
<sequence>MSDILIDTMNDDRLISVEEAAQALCGDASMLETSLVIDVGRRTLAIRSNSRPLLDALNRYFHAYLAPDRLPDIEVLAIECPPPAMSLNFSDWAREPGKTGRKDSYVDLRGGRLLRKVRTGMVFLQSDTWRIAAGPCEANDNQVINFINAQYMNDLQQQDWLICHAAGLARGDQAVAIAGFSGGGKSTAMLTAMEHPALDYLTNDRLFIRQDEKGVQAAGIAKLPRINPGTIVHSKRLSSLVSAEQRKHWLSMPRQALWDLEEKYDVMIDELYGPGRLCREARLAAVVILNWRRDGRQPVRCERVDINQRPELLDAVMKSPGPLYQDAQGRFLDDQTPLDPEAYLAALSGVPVYEVSGTVDFELLAGHHLPALLGLNGEASPEGPAGEESGAP</sequence>
<dbReference type="NCBIfam" id="TIGR04355">
    <property type="entry name" value="HprK_rel_B"/>
    <property type="match status" value="1"/>
</dbReference>
<keyword evidence="1" id="KW-0418">Kinase</keyword>
<dbReference type="AlphaFoldDB" id="A0A1G7QRY7"/>
<dbReference type="RefSeq" id="WP_092524305.1">
    <property type="nucleotide sequence ID" value="NZ_FNCI01000003.1"/>
</dbReference>
<dbReference type="EMBL" id="FNCI01000003">
    <property type="protein sequence ID" value="SDG00420.1"/>
    <property type="molecule type" value="Genomic_DNA"/>
</dbReference>
<name>A0A1G7QRY7_9GAMM</name>
<dbReference type="GO" id="GO:0016301">
    <property type="term" value="F:kinase activity"/>
    <property type="evidence" value="ECO:0007669"/>
    <property type="project" value="UniProtKB-KW"/>
</dbReference>
<dbReference type="InterPro" id="IPR027417">
    <property type="entry name" value="P-loop_NTPase"/>
</dbReference>
<organism evidence="1 2">
    <name type="scientific">Onishia taeanensis</name>
    <dbReference type="NCBI Taxonomy" id="284577"/>
    <lineage>
        <taxon>Bacteria</taxon>
        <taxon>Pseudomonadati</taxon>
        <taxon>Pseudomonadota</taxon>
        <taxon>Gammaproteobacteria</taxon>
        <taxon>Oceanospirillales</taxon>
        <taxon>Halomonadaceae</taxon>
        <taxon>Onishia</taxon>
    </lineage>
</organism>
<keyword evidence="2" id="KW-1185">Reference proteome</keyword>
<dbReference type="Proteomes" id="UP000198641">
    <property type="component" value="Unassembled WGS sequence"/>
</dbReference>
<evidence type="ECO:0000313" key="2">
    <source>
        <dbReference type="Proteomes" id="UP000198641"/>
    </source>
</evidence>
<accession>A0A1G7QRY7</accession>
<keyword evidence="1" id="KW-0808">Transferase</keyword>
<evidence type="ECO:0000313" key="1">
    <source>
        <dbReference type="EMBL" id="SDG00420.1"/>
    </source>
</evidence>
<protein>
    <submittedName>
        <fullName evidence="1">HprK-related kinase B</fullName>
    </submittedName>
</protein>
<dbReference type="SUPFAM" id="SSF53795">
    <property type="entry name" value="PEP carboxykinase-like"/>
    <property type="match status" value="1"/>
</dbReference>
<dbReference type="OrthoDB" id="5443147at2"/>
<dbReference type="STRING" id="284577.SAMN05216571_103374"/>
<dbReference type="Gene3D" id="3.40.50.300">
    <property type="entry name" value="P-loop containing nucleotide triphosphate hydrolases"/>
    <property type="match status" value="1"/>
</dbReference>
<gene>
    <name evidence="1" type="ORF">SAMN05216571_103374</name>
</gene>
<reference evidence="1 2" key="1">
    <citation type="submission" date="2016-10" db="EMBL/GenBank/DDBJ databases">
        <authorList>
            <person name="de Groot N.N."/>
        </authorList>
    </citation>
    <scope>NUCLEOTIDE SEQUENCE [LARGE SCALE GENOMIC DNA]</scope>
    <source>
        <strain evidence="1 2">BH539</strain>
    </source>
</reference>